<reference evidence="11 12" key="1">
    <citation type="journal article" date="2023" name="Arcadia Sci">
        <title>De novo assembly of a long-read Amblyomma americanum tick genome.</title>
        <authorList>
            <person name="Chou S."/>
            <person name="Poskanzer K.E."/>
            <person name="Rollins M."/>
            <person name="Thuy-Boun P.S."/>
        </authorList>
    </citation>
    <scope>NUCLEOTIDE SEQUENCE [LARGE SCALE GENOMIC DNA]</scope>
    <source>
        <strain evidence="11">F_SG_1</strain>
        <tissue evidence="11">Salivary glands</tissue>
    </source>
</reference>
<dbReference type="SUPFAM" id="SSF48264">
    <property type="entry name" value="Cytochrome P450"/>
    <property type="match status" value="1"/>
</dbReference>
<gene>
    <name evidence="11" type="ORF">V5799_026360</name>
</gene>
<sequence>MLNIQLIRWVRKKFTFWNDKGVPHLTFWQYLRFCVDIYTKPLNSVIIRNYTRYGRLYGSYQGTVPLLVVADPEILREVLVSKFKNFSDRSEAQRASSEVWRKSIMNLSGDEWKLARNIFTPALTASRLKTKEDDFLQVFMDADYDWKSDTDKTEYSEQKKMTLDEITAQGIVFFLAGVESVSTTVIYTAYYLALHPDAQERVIAEVDKLSPEGALTYDALQDMAYLDACIKETLRLSSSEFFLARVCTEETTVAGIPFKPGMCVDVPLAGIHRDPEYFPEPEKFNPDRFLPENKDNVKPFTFMPFGNGPRNCVGMRLGLMQAKTFLACLLRRVKLETCPETRVPLKFKSRMLLPVADGPVMLKAVARTTSTS</sequence>
<keyword evidence="3 9" id="KW-0349">Heme</keyword>
<dbReference type="InterPro" id="IPR002403">
    <property type="entry name" value="Cyt_P450_E_grp-IV"/>
</dbReference>
<evidence type="ECO:0000256" key="1">
    <source>
        <dbReference type="ARBA" id="ARBA00003690"/>
    </source>
</evidence>
<organism evidence="11 12">
    <name type="scientific">Amblyomma americanum</name>
    <name type="common">Lone star tick</name>
    <dbReference type="NCBI Taxonomy" id="6943"/>
    <lineage>
        <taxon>Eukaryota</taxon>
        <taxon>Metazoa</taxon>
        <taxon>Ecdysozoa</taxon>
        <taxon>Arthropoda</taxon>
        <taxon>Chelicerata</taxon>
        <taxon>Arachnida</taxon>
        <taxon>Acari</taxon>
        <taxon>Parasitiformes</taxon>
        <taxon>Ixodida</taxon>
        <taxon>Ixodoidea</taxon>
        <taxon>Ixodidae</taxon>
        <taxon>Amblyomminae</taxon>
        <taxon>Amblyomma</taxon>
    </lineage>
</organism>
<feature type="binding site" description="axial binding residue" evidence="9">
    <location>
        <position position="312"/>
    </location>
    <ligand>
        <name>heme</name>
        <dbReference type="ChEBI" id="CHEBI:30413"/>
    </ligand>
    <ligandPart>
        <name>Fe</name>
        <dbReference type="ChEBI" id="CHEBI:18248"/>
    </ligandPart>
</feature>
<dbReference type="InterPro" id="IPR001128">
    <property type="entry name" value="Cyt_P450"/>
</dbReference>
<keyword evidence="4 9" id="KW-0479">Metal-binding</keyword>
<dbReference type="Proteomes" id="UP001321473">
    <property type="component" value="Unassembled WGS sequence"/>
</dbReference>
<evidence type="ECO:0000256" key="3">
    <source>
        <dbReference type="ARBA" id="ARBA00022617"/>
    </source>
</evidence>
<dbReference type="EMBL" id="JARKHS020030145">
    <property type="protein sequence ID" value="KAK8762370.1"/>
    <property type="molecule type" value="Genomic_DNA"/>
</dbReference>
<dbReference type="GO" id="GO:0008395">
    <property type="term" value="F:steroid hydroxylase activity"/>
    <property type="evidence" value="ECO:0007669"/>
    <property type="project" value="TreeGrafter"/>
</dbReference>
<keyword evidence="12" id="KW-1185">Reference proteome</keyword>
<evidence type="ECO:0000256" key="7">
    <source>
        <dbReference type="ARBA" id="ARBA00023033"/>
    </source>
</evidence>
<keyword evidence="6 9" id="KW-0408">Iron</keyword>
<dbReference type="InterPro" id="IPR036396">
    <property type="entry name" value="Cyt_P450_sf"/>
</dbReference>
<evidence type="ECO:0000313" key="12">
    <source>
        <dbReference type="Proteomes" id="UP001321473"/>
    </source>
</evidence>
<comment type="cofactor">
    <cofactor evidence="9">
        <name>heme</name>
        <dbReference type="ChEBI" id="CHEBI:30413"/>
    </cofactor>
</comment>
<dbReference type="PROSITE" id="PS00086">
    <property type="entry name" value="CYTOCHROME_P450"/>
    <property type="match status" value="1"/>
</dbReference>
<keyword evidence="7 10" id="KW-0503">Monooxygenase</keyword>
<dbReference type="Pfam" id="PF00067">
    <property type="entry name" value="p450"/>
    <property type="match status" value="2"/>
</dbReference>
<dbReference type="InterPro" id="IPR017972">
    <property type="entry name" value="Cyt_P450_CS"/>
</dbReference>
<dbReference type="AlphaFoldDB" id="A0AAQ4DIT0"/>
<evidence type="ECO:0000256" key="10">
    <source>
        <dbReference type="RuleBase" id="RU000461"/>
    </source>
</evidence>
<evidence type="ECO:0000256" key="5">
    <source>
        <dbReference type="ARBA" id="ARBA00023002"/>
    </source>
</evidence>
<dbReference type="GO" id="GO:0005789">
    <property type="term" value="C:endoplasmic reticulum membrane"/>
    <property type="evidence" value="ECO:0007669"/>
    <property type="project" value="UniProtKB-SubCell"/>
</dbReference>
<comment type="caution">
    <text evidence="11">The sequence shown here is derived from an EMBL/GenBank/DDBJ whole genome shotgun (WGS) entry which is preliminary data.</text>
</comment>
<dbReference type="GO" id="GO:0005506">
    <property type="term" value="F:iron ion binding"/>
    <property type="evidence" value="ECO:0007669"/>
    <property type="project" value="InterPro"/>
</dbReference>
<comment type="function">
    <text evidence="8">Cytochromes P450 are a group of heme-thiolate monooxygenases. They oxidize a variety of structurally unrelated compounds, including steroids, fatty acids, and xenobiotics.</text>
</comment>
<evidence type="ECO:0000256" key="9">
    <source>
        <dbReference type="PIRSR" id="PIRSR602403-1"/>
    </source>
</evidence>
<dbReference type="Gene3D" id="1.10.630.10">
    <property type="entry name" value="Cytochrome P450"/>
    <property type="match status" value="2"/>
</dbReference>
<comment type="function">
    <text evidence="1">May be involved in the metabolism of insect hormones and in the breakdown of synthetic insecticides.</text>
</comment>
<evidence type="ECO:0000313" key="11">
    <source>
        <dbReference type="EMBL" id="KAK8762370.1"/>
    </source>
</evidence>
<keyword evidence="5 10" id="KW-0560">Oxidoreductase</keyword>
<dbReference type="InterPro" id="IPR050705">
    <property type="entry name" value="Cytochrome_P450_3A"/>
</dbReference>
<evidence type="ECO:0000256" key="2">
    <source>
        <dbReference type="ARBA" id="ARBA00010617"/>
    </source>
</evidence>
<dbReference type="PANTHER" id="PTHR24302:SF15">
    <property type="entry name" value="FATTY-ACID PEROXYGENASE"/>
    <property type="match status" value="1"/>
</dbReference>
<evidence type="ECO:0000256" key="8">
    <source>
        <dbReference type="ARBA" id="ARBA00043906"/>
    </source>
</evidence>
<comment type="similarity">
    <text evidence="2 10">Belongs to the cytochrome P450 family.</text>
</comment>
<name>A0AAQ4DIT0_AMBAM</name>
<dbReference type="GO" id="GO:0020037">
    <property type="term" value="F:heme binding"/>
    <property type="evidence" value="ECO:0007669"/>
    <property type="project" value="InterPro"/>
</dbReference>
<dbReference type="PRINTS" id="PR00385">
    <property type="entry name" value="P450"/>
</dbReference>
<evidence type="ECO:0000256" key="6">
    <source>
        <dbReference type="ARBA" id="ARBA00023004"/>
    </source>
</evidence>
<dbReference type="PANTHER" id="PTHR24302">
    <property type="entry name" value="CYTOCHROME P450 FAMILY 3"/>
    <property type="match status" value="1"/>
</dbReference>
<proteinExistence type="inferred from homology"/>
<accession>A0AAQ4DIT0</accession>
<dbReference type="PRINTS" id="PR00465">
    <property type="entry name" value="EP450IV"/>
</dbReference>
<evidence type="ECO:0008006" key="13">
    <source>
        <dbReference type="Google" id="ProtNLM"/>
    </source>
</evidence>
<evidence type="ECO:0000256" key="4">
    <source>
        <dbReference type="ARBA" id="ARBA00022723"/>
    </source>
</evidence>
<protein>
    <recommendedName>
        <fullName evidence="13">Cytochrome</fullName>
    </recommendedName>
</protein>
<dbReference type="GO" id="GO:0016705">
    <property type="term" value="F:oxidoreductase activity, acting on paired donors, with incorporation or reduction of molecular oxygen"/>
    <property type="evidence" value="ECO:0007669"/>
    <property type="project" value="InterPro"/>
</dbReference>